<dbReference type="EMBL" id="LSYV01000018">
    <property type="protein sequence ID" value="KXZ50146.1"/>
    <property type="molecule type" value="Genomic_DNA"/>
</dbReference>
<dbReference type="Gene3D" id="3.80.10.10">
    <property type="entry name" value="Ribonuclease Inhibitor"/>
    <property type="match status" value="2"/>
</dbReference>
<name>A0A150GK02_GONPE</name>
<dbReference type="PANTHER" id="PTHR47186:SF18">
    <property type="entry name" value="RX N-TERMINAL DOMAIN-CONTAINING PROTEIN"/>
    <property type="match status" value="1"/>
</dbReference>
<sequence>MMDTSHVDWAFLPPTALHVIGTLLPTASLLRARQVNKHWCSCLVGVVDTLYIVPEYFLTEDSTRDVPQAFPKATTVNLDLQDTFMAVPKEIKDSLDRYAVQRGRAPQPPPDTDMGAGAESGAGGAGAPTALPAANPGDPAAVATTVVAVPAAAPPAPAAPVPANPAPPGNLAPAQQQQAAALMAGVPVPALAPGQQQHPIAALAAAFAAGLLNGPNNINAAIAAANAIQPVPAAVPPPVPTFPHSAISSVPITGIVPANATHLRVRMPDAADIAPNHVDIPTTWNYVASLLESIGPKLSGLSLSTAPDAAHISMLSPLTQLTSLTMDEASHSTWSADHLPIVGSLTSLRNLAIKIPPFRPTRPEPAGAVQQPLASWTALQQLTKLHVSALRYTFHSSLVAVLPSLTKLEYLALRAPQTRLPWPGSDKPLFARIGALTGLTQLSLALGDHNMQPQDWQSLTTLGSCRLSAIELSVSEGSDGLNVPGGVDFPNLRSLKLRYPNSQDLVRIGMWTGVQKLDIKFPEHEREWHQEDAVLELLDFRTKLLPSAGAAVIASVLDNAPAAQAAAADASAVTSGTTSAMAANVAVALQHVVVNVMPAAAAAAAVTAPGGQPAAALPGPPTGAGSTAGLTAWWSPLLPLLALSNMTDFRCSAKEGLASQTPILFDEILSGMCAAWPGITRLCFKGWINVASQPAGWDSLRALTKLQQLELRHHPPNEEENQAERQGNRDNARKSGYLRVEPIKLPAVSLPDSLQTLLLENVELRRKETDCLTNLTSLERRTTCRHFPEFEGMPLQRLVVSNCCVKAKGITSIATECTGLTQLVFAVYKVTEQADLRELQSALRQMVRNLRQLQVLKVRVLAGCITQDLVQDMVKHLTHLQRLKLTSSDGWSDTDLFLPLTHMPGLRKCSLAYFKSAEAARLLRAEFRAMLPYCKIKAKHET</sequence>
<feature type="compositionally biased region" description="Low complexity" evidence="2">
    <location>
        <begin position="127"/>
        <end position="136"/>
    </location>
</feature>
<dbReference type="InterPro" id="IPR036047">
    <property type="entry name" value="F-box-like_dom_sf"/>
</dbReference>
<accession>A0A150GK02</accession>
<reference evidence="4" key="1">
    <citation type="journal article" date="2016" name="Nat. Commun.">
        <title>The Gonium pectorale genome demonstrates co-option of cell cycle regulation during the evolution of multicellularity.</title>
        <authorList>
            <person name="Hanschen E.R."/>
            <person name="Marriage T.N."/>
            <person name="Ferris P.J."/>
            <person name="Hamaji T."/>
            <person name="Toyoda A."/>
            <person name="Fujiyama A."/>
            <person name="Neme R."/>
            <person name="Noguchi H."/>
            <person name="Minakuchi Y."/>
            <person name="Suzuki M."/>
            <person name="Kawai-Toyooka H."/>
            <person name="Smith D.R."/>
            <person name="Sparks H."/>
            <person name="Anderson J."/>
            <person name="Bakaric R."/>
            <person name="Luria V."/>
            <person name="Karger A."/>
            <person name="Kirschner M.W."/>
            <person name="Durand P.M."/>
            <person name="Michod R.E."/>
            <person name="Nozaki H."/>
            <person name="Olson B.J."/>
        </authorList>
    </citation>
    <scope>NUCLEOTIDE SEQUENCE [LARGE SCALE GENOMIC DNA]</scope>
    <source>
        <strain evidence="4">NIES-2863</strain>
    </source>
</reference>
<dbReference type="InterPro" id="IPR032675">
    <property type="entry name" value="LRR_dom_sf"/>
</dbReference>
<feature type="region of interest" description="Disordered" evidence="2">
    <location>
        <begin position="102"/>
        <end position="136"/>
    </location>
</feature>
<dbReference type="Proteomes" id="UP000075714">
    <property type="component" value="Unassembled WGS sequence"/>
</dbReference>
<gene>
    <name evidence="3" type="ORF">GPECTOR_17g782</name>
</gene>
<dbReference type="PANTHER" id="PTHR47186">
    <property type="entry name" value="LEUCINE-RICH REPEAT-CONTAINING PROTEIN 57"/>
    <property type="match status" value="1"/>
</dbReference>
<comment type="caution">
    <text evidence="3">The sequence shown here is derived from an EMBL/GenBank/DDBJ whole genome shotgun (WGS) entry which is preliminary data.</text>
</comment>
<dbReference type="SUPFAM" id="SSF81383">
    <property type="entry name" value="F-box domain"/>
    <property type="match status" value="1"/>
</dbReference>
<dbReference type="AlphaFoldDB" id="A0A150GK02"/>
<feature type="region of interest" description="Disordered" evidence="2">
    <location>
        <begin position="154"/>
        <end position="176"/>
    </location>
</feature>
<proteinExistence type="predicted"/>
<evidence type="ECO:0000313" key="4">
    <source>
        <dbReference type="Proteomes" id="UP000075714"/>
    </source>
</evidence>
<organism evidence="3 4">
    <name type="scientific">Gonium pectorale</name>
    <name type="common">Green alga</name>
    <dbReference type="NCBI Taxonomy" id="33097"/>
    <lineage>
        <taxon>Eukaryota</taxon>
        <taxon>Viridiplantae</taxon>
        <taxon>Chlorophyta</taxon>
        <taxon>core chlorophytes</taxon>
        <taxon>Chlorophyceae</taxon>
        <taxon>CS clade</taxon>
        <taxon>Chlamydomonadales</taxon>
        <taxon>Volvocaceae</taxon>
        <taxon>Gonium</taxon>
    </lineage>
</organism>
<dbReference type="SUPFAM" id="SSF52047">
    <property type="entry name" value="RNI-like"/>
    <property type="match status" value="2"/>
</dbReference>
<comment type="subcellular location">
    <subcellularLocation>
        <location evidence="1">Cytoplasm</location>
        <location evidence="1">Cytoskeleton</location>
        <location evidence="1">Cilium axoneme</location>
    </subcellularLocation>
</comment>
<dbReference type="GO" id="GO:0005930">
    <property type="term" value="C:axoneme"/>
    <property type="evidence" value="ECO:0007669"/>
    <property type="project" value="UniProtKB-SubCell"/>
</dbReference>
<protein>
    <recommendedName>
        <fullName evidence="5">F-box domain-containing protein</fullName>
    </recommendedName>
</protein>
<keyword evidence="4" id="KW-1185">Reference proteome</keyword>
<dbReference type="OrthoDB" id="531954at2759"/>
<evidence type="ECO:0000313" key="3">
    <source>
        <dbReference type="EMBL" id="KXZ50146.1"/>
    </source>
</evidence>
<evidence type="ECO:0000256" key="2">
    <source>
        <dbReference type="SAM" id="MobiDB-lite"/>
    </source>
</evidence>
<evidence type="ECO:0008006" key="5">
    <source>
        <dbReference type="Google" id="ProtNLM"/>
    </source>
</evidence>
<evidence type="ECO:0000256" key="1">
    <source>
        <dbReference type="ARBA" id="ARBA00004430"/>
    </source>
</evidence>
<feature type="compositionally biased region" description="Pro residues" evidence="2">
    <location>
        <begin position="154"/>
        <end position="170"/>
    </location>
</feature>